<evidence type="ECO:0000313" key="2">
    <source>
        <dbReference type="EMBL" id="KAJ3048421.1"/>
    </source>
</evidence>
<proteinExistence type="predicted"/>
<dbReference type="AlphaFoldDB" id="A0AAD5X3P0"/>
<sequence length="122" mass="13794">MPPRTRQISETVRALRRRKDLVASTGSLTVGDRQTLGDAVDVVEVPAQEPDVRPVHRLGSALPPSPLRDEIATFRAQLQTIQLDNTRLQDQVQTKEKKITTTKTQQKWLKSRTQILEQLQAC</sequence>
<evidence type="ECO:0000256" key="1">
    <source>
        <dbReference type="SAM" id="Coils"/>
    </source>
</evidence>
<feature type="coiled-coil region" evidence="1">
    <location>
        <begin position="71"/>
        <end position="98"/>
    </location>
</feature>
<comment type="caution">
    <text evidence="2">The sequence shown here is derived from an EMBL/GenBank/DDBJ whole genome shotgun (WGS) entry which is preliminary data.</text>
</comment>
<gene>
    <name evidence="2" type="ORF">HK097_010547</name>
</gene>
<name>A0AAD5X3P0_9FUNG</name>
<accession>A0AAD5X3P0</accession>
<keyword evidence="1" id="KW-0175">Coiled coil</keyword>
<evidence type="ECO:0000313" key="3">
    <source>
        <dbReference type="Proteomes" id="UP001212841"/>
    </source>
</evidence>
<dbReference type="EMBL" id="JADGJD010000794">
    <property type="protein sequence ID" value="KAJ3048421.1"/>
    <property type="molecule type" value="Genomic_DNA"/>
</dbReference>
<organism evidence="2 3">
    <name type="scientific">Rhizophlyctis rosea</name>
    <dbReference type="NCBI Taxonomy" id="64517"/>
    <lineage>
        <taxon>Eukaryota</taxon>
        <taxon>Fungi</taxon>
        <taxon>Fungi incertae sedis</taxon>
        <taxon>Chytridiomycota</taxon>
        <taxon>Chytridiomycota incertae sedis</taxon>
        <taxon>Chytridiomycetes</taxon>
        <taxon>Rhizophlyctidales</taxon>
        <taxon>Rhizophlyctidaceae</taxon>
        <taxon>Rhizophlyctis</taxon>
    </lineage>
</organism>
<dbReference type="Proteomes" id="UP001212841">
    <property type="component" value="Unassembled WGS sequence"/>
</dbReference>
<keyword evidence="3" id="KW-1185">Reference proteome</keyword>
<protein>
    <submittedName>
        <fullName evidence="2">Uncharacterized protein</fullName>
    </submittedName>
</protein>
<reference evidence="2" key="1">
    <citation type="submission" date="2020-05" db="EMBL/GenBank/DDBJ databases">
        <title>Phylogenomic resolution of chytrid fungi.</title>
        <authorList>
            <person name="Stajich J.E."/>
            <person name="Amses K."/>
            <person name="Simmons R."/>
            <person name="Seto K."/>
            <person name="Myers J."/>
            <person name="Bonds A."/>
            <person name="Quandt C.A."/>
            <person name="Barry K."/>
            <person name="Liu P."/>
            <person name="Grigoriev I."/>
            <person name="Longcore J.E."/>
            <person name="James T.Y."/>
        </authorList>
    </citation>
    <scope>NUCLEOTIDE SEQUENCE</scope>
    <source>
        <strain evidence="2">JEL0318</strain>
    </source>
</reference>